<protein>
    <submittedName>
        <fullName evidence="1">Uncharacterized protein</fullName>
    </submittedName>
</protein>
<dbReference type="AlphaFoldDB" id="A0A7S3VT66"/>
<name>A0A7S3VT66_DUNTE</name>
<reference evidence="1" key="1">
    <citation type="submission" date="2021-01" db="EMBL/GenBank/DDBJ databases">
        <authorList>
            <person name="Corre E."/>
            <person name="Pelletier E."/>
            <person name="Niang G."/>
            <person name="Scheremetjew M."/>
            <person name="Finn R."/>
            <person name="Kale V."/>
            <person name="Holt S."/>
            <person name="Cochrane G."/>
            <person name="Meng A."/>
            <person name="Brown T."/>
            <person name="Cohen L."/>
        </authorList>
    </citation>
    <scope>NUCLEOTIDE SEQUENCE</scope>
    <source>
        <strain evidence="1">CCMP1320</strain>
    </source>
</reference>
<dbReference type="EMBL" id="HBIP01033100">
    <property type="protein sequence ID" value="CAE0505122.1"/>
    <property type="molecule type" value="Transcribed_RNA"/>
</dbReference>
<gene>
    <name evidence="1" type="ORF">DTER00134_LOCUS20195</name>
</gene>
<evidence type="ECO:0000313" key="1">
    <source>
        <dbReference type="EMBL" id="CAE0505122.1"/>
    </source>
</evidence>
<accession>A0A7S3VT66</accession>
<proteinExistence type="predicted"/>
<organism evidence="1">
    <name type="scientific">Dunaliella tertiolecta</name>
    <name type="common">Green alga</name>
    <dbReference type="NCBI Taxonomy" id="3047"/>
    <lineage>
        <taxon>Eukaryota</taxon>
        <taxon>Viridiplantae</taxon>
        <taxon>Chlorophyta</taxon>
        <taxon>core chlorophytes</taxon>
        <taxon>Chlorophyceae</taxon>
        <taxon>CS clade</taxon>
        <taxon>Chlamydomonadales</taxon>
        <taxon>Dunaliellaceae</taxon>
        <taxon>Dunaliella</taxon>
    </lineage>
</organism>
<sequence>MAPRSSCTEQQVCCLLCRSEPQRHALAVQSSKCAACCIKVVHCSAHQFCEGLPYYALCPREAVGCTMLCCPGRSCMHVLVLTISFVQCRVACSIACEAHLLRPGFFSDPFVPMHSCGLSVLHSLKGADEKVQLVLLPFRLLHVPYKIGFA</sequence>